<dbReference type="PROSITE" id="PS51678">
    <property type="entry name" value="SAM_MT_PRMT"/>
    <property type="match status" value="1"/>
</dbReference>
<accession>A0A0L0V9J6</accession>
<dbReference type="OrthoDB" id="2503630at2759"/>
<feature type="domain" description="Protein arginine N-methyltransferase" evidence="9">
    <location>
        <begin position="399"/>
        <end position="576"/>
    </location>
</feature>
<evidence type="ECO:0000256" key="2">
    <source>
        <dbReference type="ARBA" id="ARBA00022603"/>
    </source>
</evidence>
<evidence type="ECO:0000256" key="3">
    <source>
        <dbReference type="ARBA" id="ARBA00022679"/>
    </source>
</evidence>
<dbReference type="GO" id="GO:0035242">
    <property type="term" value="F:protein-arginine omega-N asymmetric methyltransferase activity"/>
    <property type="evidence" value="ECO:0007669"/>
    <property type="project" value="UniProtKB-EC"/>
</dbReference>
<dbReference type="Proteomes" id="UP000054564">
    <property type="component" value="Unassembled WGS sequence"/>
</dbReference>
<evidence type="ECO:0000313" key="11">
    <source>
        <dbReference type="Proteomes" id="UP000054564"/>
    </source>
</evidence>
<dbReference type="PANTHER" id="PTHR11006">
    <property type="entry name" value="PROTEIN ARGININE N-METHYLTRANSFERASE"/>
    <property type="match status" value="1"/>
</dbReference>
<comment type="catalytic activity">
    <reaction evidence="5">
        <text>L-arginyl-[protein] + 2 S-adenosyl-L-methionine = N(omega),N(omega)-dimethyl-L-arginyl-[protein] + 2 S-adenosyl-L-homocysteine + 2 H(+)</text>
        <dbReference type="Rhea" id="RHEA:48096"/>
        <dbReference type="Rhea" id="RHEA-COMP:10532"/>
        <dbReference type="Rhea" id="RHEA-COMP:11991"/>
        <dbReference type="ChEBI" id="CHEBI:15378"/>
        <dbReference type="ChEBI" id="CHEBI:29965"/>
        <dbReference type="ChEBI" id="CHEBI:57856"/>
        <dbReference type="ChEBI" id="CHEBI:59789"/>
        <dbReference type="ChEBI" id="CHEBI:61897"/>
        <dbReference type="EC" id="2.1.1.319"/>
    </reaction>
    <physiologicalReaction direction="left-to-right" evidence="5">
        <dbReference type="Rhea" id="RHEA:48097"/>
    </physiologicalReaction>
</comment>
<reference evidence="11" key="1">
    <citation type="submission" date="2014-03" db="EMBL/GenBank/DDBJ databases">
        <title>The Genome Sequence of Puccinia striiformis f. sp. tritici PST-78.</title>
        <authorList>
            <consortium name="The Broad Institute Genome Sequencing Platform"/>
            <person name="Cuomo C."/>
            <person name="Hulbert S."/>
            <person name="Chen X."/>
            <person name="Walker B."/>
            <person name="Young S.K."/>
            <person name="Zeng Q."/>
            <person name="Gargeya S."/>
            <person name="Fitzgerald M."/>
            <person name="Haas B."/>
            <person name="Abouelleil A."/>
            <person name="Alvarado L."/>
            <person name="Arachchi H.M."/>
            <person name="Berlin A.M."/>
            <person name="Chapman S.B."/>
            <person name="Goldberg J."/>
            <person name="Griggs A."/>
            <person name="Gujja S."/>
            <person name="Hansen M."/>
            <person name="Howarth C."/>
            <person name="Imamovic A."/>
            <person name="Larimer J."/>
            <person name="McCowan C."/>
            <person name="Montmayeur A."/>
            <person name="Murphy C."/>
            <person name="Neiman D."/>
            <person name="Pearson M."/>
            <person name="Priest M."/>
            <person name="Roberts A."/>
            <person name="Saif S."/>
            <person name="Shea T."/>
            <person name="Sisk P."/>
            <person name="Sykes S."/>
            <person name="Wortman J."/>
            <person name="Nusbaum C."/>
            <person name="Birren B."/>
        </authorList>
    </citation>
    <scope>NUCLEOTIDE SEQUENCE [LARGE SCALE GENOMIC DNA]</scope>
    <source>
        <strain evidence="11">race PST-78</strain>
    </source>
</reference>
<evidence type="ECO:0000256" key="4">
    <source>
        <dbReference type="ARBA" id="ARBA00022691"/>
    </source>
</evidence>
<name>A0A0L0V9J6_9BASI</name>
<dbReference type="Gene3D" id="2.70.160.11">
    <property type="entry name" value="Hnrnp arginine n-methyltransferase1"/>
    <property type="match status" value="1"/>
</dbReference>
<evidence type="ECO:0000259" key="9">
    <source>
        <dbReference type="Pfam" id="PF22528"/>
    </source>
</evidence>
<dbReference type="STRING" id="1165861.A0A0L0V9J6"/>
<sequence length="593" mass="66729">MSTSCPQTSSSAGSNIHQNDAAAAEIHCEPTPDGLDFASSDEDQDEIDDQWDDWVEDESTPTFTLIHPPIMAPTVEAALQHDMKTHEFCFRSLIRRLKLDAIGRIKVINWIRAGPSKSRTKAELENLTEDVVWLRQDSEEWLVPSLPDDGMLRYDFDEELDFEEPTTTAQTASANSEADQSKQLIDLNQRLLATQQELEKLRVLVTRTIRDDADSTLSNPSRTNGSKKLLPSRDDDTHYFSSYAHDVIHAAMIQDQVRTNSYRDFITSNPEIFKDKRVMDIGCGTGILSFFAAQAGAKKVFAIDASDIAVNAAEHMKKNGVADRVTVIKKKVEELDLNVDLEGEKVDVIVSEWMGYACLYEGFLPSVLYARDRFLKLPAEGGVMAPSQCSIRMAGWGEESWWKDQVTWWDENQYGFKMGSTMTKRLFTEGLVLNLSGKDLLTNTAALRDIHTSIMPPKATDCIPFVTDFNLRSNEEILESKMLYGFVVWFDTFFTVDGRLVAGGALDEDLPWKKVPSEVGFSTSPRVTDTHWHQTLLVVKDPFLMTKDTIVSGTFTCSISADNSRELTICVTWKVQPDANQQLTSEHTQMWSI</sequence>
<keyword evidence="11" id="KW-1185">Reference proteome</keyword>
<dbReference type="InterPro" id="IPR025799">
    <property type="entry name" value="Arg_MeTrfase"/>
</dbReference>
<dbReference type="InterPro" id="IPR055135">
    <property type="entry name" value="PRMT_dom"/>
</dbReference>
<feature type="compositionally biased region" description="Polar residues" evidence="8">
    <location>
        <begin position="1"/>
        <end position="18"/>
    </location>
</feature>
<evidence type="ECO:0000256" key="7">
    <source>
        <dbReference type="PROSITE-ProRule" id="PRU01015"/>
    </source>
</evidence>
<dbReference type="Pfam" id="PF06325">
    <property type="entry name" value="PrmA"/>
    <property type="match status" value="1"/>
</dbReference>
<protein>
    <recommendedName>
        <fullName evidence="1">type I protein arginine methyltransferase</fullName>
        <ecNumber evidence="1">2.1.1.319</ecNumber>
    </recommendedName>
</protein>
<proteinExistence type="predicted"/>
<dbReference type="FunFam" id="3.40.50.150:FF:000003">
    <property type="entry name" value="Blast:Protein arginine N-methyltransferase 1"/>
    <property type="match status" value="1"/>
</dbReference>
<dbReference type="SUPFAM" id="SSF53335">
    <property type="entry name" value="S-adenosyl-L-methionine-dependent methyltransferases"/>
    <property type="match status" value="1"/>
</dbReference>
<dbReference type="SUPFAM" id="SSF57667">
    <property type="entry name" value="beta-beta-alpha zinc fingers"/>
    <property type="match status" value="1"/>
</dbReference>
<dbReference type="GO" id="GO:0032259">
    <property type="term" value="P:methylation"/>
    <property type="evidence" value="ECO:0007669"/>
    <property type="project" value="UniProtKB-KW"/>
</dbReference>
<dbReference type="CDD" id="cd02440">
    <property type="entry name" value="AdoMet_MTases"/>
    <property type="match status" value="1"/>
</dbReference>
<feature type="region of interest" description="Disordered" evidence="8">
    <location>
        <begin position="213"/>
        <end position="233"/>
    </location>
</feature>
<dbReference type="AlphaFoldDB" id="A0A0L0V9J6"/>
<dbReference type="InterPro" id="IPR036236">
    <property type="entry name" value="Znf_C2H2_sf"/>
</dbReference>
<dbReference type="PANTHER" id="PTHR11006:SF123">
    <property type="entry name" value="RIBOSOMAL PROTEIN ARGININE N-METHYLTRANSFERASE RMT3"/>
    <property type="match status" value="1"/>
</dbReference>
<dbReference type="Gene3D" id="3.40.50.150">
    <property type="entry name" value="Vaccinia Virus protein VP39"/>
    <property type="match status" value="1"/>
</dbReference>
<dbReference type="GO" id="GO:0042054">
    <property type="term" value="F:histone methyltransferase activity"/>
    <property type="evidence" value="ECO:0007669"/>
    <property type="project" value="TreeGrafter"/>
</dbReference>
<evidence type="ECO:0000256" key="1">
    <source>
        <dbReference type="ARBA" id="ARBA00011925"/>
    </source>
</evidence>
<gene>
    <name evidence="10" type="ORF">PSTG_11028</name>
</gene>
<dbReference type="Pfam" id="PF22528">
    <property type="entry name" value="PRMT_C"/>
    <property type="match status" value="1"/>
</dbReference>
<feature type="region of interest" description="Disordered" evidence="8">
    <location>
        <begin position="1"/>
        <end position="47"/>
    </location>
</feature>
<evidence type="ECO:0000256" key="8">
    <source>
        <dbReference type="SAM" id="MobiDB-lite"/>
    </source>
</evidence>
<comment type="caution">
    <text evidence="10">The sequence shown here is derived from an EMBL/GenBank/DDBJ whole genome shotgun (WGS) entry which is preliminary data.</text>
</comment>
<dbReference type="EC" id="2.1.1.319" evidence="1"/>
<keyword evidence="4 7" id="KW-0949">S-adenosyl-L-methionine</keyword>
<evidence type="ECO:0000256" key="6">
    <source>
        <dbReference type="ARBA" id="ARBA00049303"/>
    </source>
</evidence>
<keyword evidence="3 7" id="KW-0808">Transferase</keyword>
<dbReference type="GO" id="GO:0005634">
    <property type="term" value="C:nucleus"/>
    <property type="evidence" value="ECO:0007669"/>
    <property type="project" value="TreeGrafter"/>
</dbReference>
<dbReference type="InterPro" id="IPR029063">
    <property type="entry name" value="SAM-dependent_MTases_sf"/>
</dbReference>
<dbReference type="EMBL" id="AJIL01000093">
    <property type="protein sequence ID" value="KNE95664.1"/>
    <property type="molecule type" value="Genomic_DNA"/>
</dbReference>
<evidence type="ECO:0000313" key="10">
    <source>
        <dbReference type="EMBL" id="KNE95664.1"/>
    </source>
</evidence>
<comment type="catalytic activity">
    <reaction evidence="6">
        <text>L-arginyl-[protein] + S-adenosyl-L-methionine = N(omega)-methyl-L-arginyl-[protein] + S-adenosyl-L-homocysteine + H(+)</text>
        <dbReference type="Rhea" id="RHEA:48100"/>
        <dbReference type="Rhea" id="RHEA-COMP:10532"/>
        <dbReference type="Rhea" id="RHEA-COMP:11990"/>
        <dbReference type="ChEBI" id="CHEBI:15378"/>
        <dbReference type="ChEBI" id="CHEBI:29965"/>
        <dbReference type="ChEBI" id="CHEBI:57856"/>
        <dbReference type="ChEBI" id="CHEBI:59789"/>
        <dbReference type="ChEBI" id="CHEBI:65280"/>
    </reaction>
    <physiologicalReaction direction="left-to-right" evidence="6">
        <dbReference type="Rhea" id="RHEA:48101"/>
    </physiologicalReaction>
</comment>
<keyword evidence="2 7" id="KW-0489">Methyltransferase</keyword>
<feature type="compositionally biased region" description="Polar residues" evidence="8">
    <location>
        <begin position="215"/>
        <end position="226"/>
    </location>
</feature>
<evidence type="ECO:0000256" key="5">
    <source>
        <dbReference type="ARBA" id="ARBA00047384"/>
    </source>
</evidence>
<organism evidence="10 11">
    <name type="scientific">Puccinia striiformis f. sp. tritici PST-78</name>
    <dbReference type="NCBI Taxonomy" id="1165861"/>
    <lineage>
        <taxon>Eukaryota</taxon>
        <taxon>Fungi</taxon>
        <taxon>Dikarya</taxon>
        <taxon>Basidiomycota</taxon>
        <taxon>Pucciniomycotina</taxon>
        <taxon>Pucciniomycetes</taxon>
        <taxon>Pucciniales</taxon>
        <taxon>Pucciniaceae</taxon>
        <taxon>Puccinia</taxon>
    </lineage>
</organism>